<dbReference type="OrthoDB" id="411361at2"/>
<dbReference type="RefSeq" id="WP_136370048.1">
    <property type="nucleotide sequence ID" value="NZ_SSOB01000013.1"/>
</dbReference>
<reference evidence="4 5" key="1">
    <citation type="submission" date="2019-04" db="EMBL/GenBank/DDBJ databases">
        <title>Cohnella sp. nov. isolated from preserved vegetables.</title>
        <authorList>
            <person name="Lin S.-Y."/>
            <person name="Hung M.-H."/>
            <person name="Young C.-C."/>
        </authorList>
    </citation>
    <scope>NUCLEOTIDE SEQUENCE [LARGE SCALE GENOMIC DNA]</scope>
    <source>
        <strain evidence="4 5">CC-MHH1044</strain>
    </source>
</reference>
<dbReference type="InterPro" id="IPR001119">
    <property type="entry name" value="SLH_dom"/>
</dbReference>
<keyword evidence="5" id="KW-1185">Reference proteome</keyword>
<protein>
    <recommendedName>
        <fullName evidence="3">SLH domain-containing protein</fullName>
    </recommendedName>
</protein>
<feature type="chain" id="PRO_5038525669" description="SLH domain-containing protein" evidence="2">
    <location>
        <begin position="25"/>
        <end position="574"/>
    </location>
</feature>
<dbReference type="Proteomes" id="UP000310636">
    <property type="component" value="Unassembled WGS sequence"/>
</dbReference>
<dbReference type="InterPro" id="IPR051465">
    <property type="entry name" value="Cell_Envelope_Struct_Comp"/>
</dbReference>
<dbReference type="Pfam" id="PF00395">
    <property type="entry name" value="SLH"/>
    <property type="match status" value="3"/>
</dbReference>
<evidence type="ECO:0000259" key="3">
    <source>
        <dbReference type="PROSITE" id="PS51272"/>
    </source>
</evidence>
<organism evidence="4 5">
    <name type="scientific">Cohnella fermenti</name>
    <dbReference type="NCBI Taxonomy" id="2565925"/>
    <lineage>
        <taxon>Bacteria</taxon>
        <taxon>Bacillati</taxon>
        <taxon>Bacillota</taxon>
        <taxon>Bacilli</taxon>
        <taxon>Bacillales</taxon>
        <taxon>Paenibacillaceae</taxon>
        <taxon>Cohnella</taxon>
    </lineage>
</organism>
<dbReference type="PANTHER" id="PTHR43308:SF5">
    <property type="entry name" value="S-LAYER PROTEIN _ PEPTIDOGLYCAN ENDO-BETA-N-ACETYLGLUCOSAMINIDASE"/>
    <property type="match status" value="1"/>
</dbReference>
<feature type="domain" description="SLH" evidence="3">
    <location>
        <begin position="46"/>
        <end position="104"/>
    </location>
</feature>
<feature type="domain" description="SLH" evidence="3">
    <location>
        <begin position="196"/>
        <end position="258"/>
    </location>
</feature>
<proteinExistence type="predicted"/>
<dbReference type="AlphaFoldDB" id="A0A4S4BY95"/>
<sequence length="574" mass="59618">MRKTSRVMRLATGCLAVTALFSYASPVQGVALAAAPEYGGRLGSLSGSYADAASVSPWAADAMANAAAQGYVQGSNGRLNPQTAVTRAEFAKLLTSALGLSASPVKTNGFADVSADKWFYGYVNTAYQAGFVSGYGNRFNPNESITREQMASIVARALRLEAASEAEAKPEAEAAGEAGAGAGGGSVAGEGTGDGGEALADLGRVSGWAEADVRKTLAYGIMQGQGDRFAPFDSVTREMAVVVVMRASDYRLEHPIVQAEASERQEIVRRRLVSAAAYLQRTVASPAVSSIGGEWTIVGLARSGEPIDPAYYAKYEANLMNALVDAEGNLHSVKYTEYDRVILALTALGKRADEADGFDLLAKLADYEQLIKQGVNGPIFALLALDSKGYAIPQNDGVKTQTTRELLVDFILNREIAGGGWALGAKETVADPDVTAMALQALTPYYDSSAEARSAVDRGVALLSAAQLADGGFASAQSVNSQSVAQVVIALTGLGIDPGADARFVKNGRSALDALLGFADVSGGFYPILAGGIASGGSEPGIVDTMATEQALLALVAYDRYASGSGRLYDMTDV</sequence>
<dbReference type="InterPro" id="IPR008930">
    <property type="entry name" value="Terpenoid_cyclase/PrenylTrfase"/>
</dbReference>
<comment type="caution">
    <text evidence="4">The sequence shown here is derived from an EMBL/GenBank/DDBJ whole genome shotgun (WGS) entry which is preliminary data.</text>
</comment>
<feature type="signal peptide" evidence="2">
    <location>
        <begin position="1"/>
        <end position="24"/>
    </location>
</feature>
<feature type="region of interest" description="Disordered" evidence="1">
    <location>
        <begin position="168"/>
        <end position="193"/>
    </location>
</feature>
<dbReference type="SUPFAM" id="SSF48239">
    <property type="entry name" value="Terpenoid cyclases/Protein prenyltransferases"/>
    <property type="match status" value="1"/>
</dbReference>
<gene>
    <name evidence="4" type="ORF">E6C55_12050</name>
</gene>
<dbReference type="PROSITE" id="PS51272">
    <property type="entry name" value="SLH"/>
    <property type="match status" value="3"/>
</dbReference>
<evidence type="ECO:0000256" key="1">
    <source>
        <dbReference type="SAM" id="MobiDB-lite"/>
    </source>
</evidence>
<feature type="domain" description="SLH" evidence="3">
    <location>
        <begin position="106"/>
        <end position="168"/>
    </location>
</feature>
<dbReference type="Gene3D" id="1.50.10.20">
    <property type="match status" value="1"/>
</dbReference>
<keyword evidence="2" id="KW-0732">Signal</keyword>
<evidence type="ECO:0000313" key="4">
    <source>
        <dbReference type="EMBL" id="THF79512.1"/>
    </source>
</evidence>
<feature type="compositionally biased region" description="Gly residues" evidence="1">
    <location>
        <begin position="178"/>
        <end position="193"/>
    </location>
</feature>
<evidence type="ECO:0000256" key="2">
    <source>
        <dbReference type="SAM" id="SignalP"/>
    </source>
</evidence>
<name>A0A4S4BY95_9BACL</name>
<accession>A0A4S4BY95</accession>
<dbReference type="CDD" id="cd00688">
    <property type="entry name" value="ISOPREN_C2_like"/>
    <property type="match status" value="1"/>
</dbReference>
<dbReference type="PANTHER" id="PTHR43308">
    <property type="entry name" value="OUTER MEMBRANE PROTEIN ALPHA-RELATED"/>
    <property type="match status" value="1"/>
</dbReference>
<dbReference type="EMBL" id="SSOB01000013">
    <property type="protein sequence ID" value="THF79512.1"/>
    <property type="molecule type" value="Genomic_DNA"/>
</dbReference>
<evidence type="ECO:0000313" key="5">
    <source>
        <dbReference type="Proteomes" id="UP000310636"/>
    </source>
</evidence>